<organism evidence="2 3">
    <name type="scientific">Xanthoceras sorbifolium</name>
    <dbReference type="NCBI Taxonomy" id="99658"/>
    <lineage>
        <taxon>Eukaryota</taxon>
        <taxon>Viridiplantae</taxon>
        <taxon>Streptophyta</taxon>
        <taxon>Embryophyta</taxon>
        <taxon>Tracheophyta</taxon>
        <taxon>Spermatophyta</taxon>
        <taxon>Magnoliopsida</taxon>
        <taxon>eudicotyledons</taxon>
        <taxon>Gunneridae</taxon>
        <taxon>Pentapetalae</taxon>
        <taxon>rosids</taxon>
        <taxon>malvids</taxon>
        <taxon>Sapindales</taxon>
        <taxon>Sapindaceae</taxon>
        <taxon>Xanthoceroideae</taxon>
        <taxon>Xanthoceras</taxon>
    </lineage>
</organism>
<sequence>MWVLHRLCSIPVRLNSCSRPEPNFKFPLTSSPFTRQRNKPPGPCIYFFAVSGGVKLDTDLDAVEALIQELVLFQGGILMVSHDEHLISGSVEELWAVSEGWVTPFHGTFQDYKKMLQS</sequence>
<name>A0ABQ8HD44_9ROSI</name>
<dbReference type="InterPro" id="IPR027417">
    <property type="entry name" value="P-loop_NTPase"/>
</dbReference>
<dbReference type="InterPro" id="IPR050611">
    <property type="entry name" value="ABCF"/>
</dbReference>
<protein>
    <submittedName>
        <fullName evidence="2">Uncharacterized protein</fullName>
    </submittedName>
</protein>
<gene>
    <name evidence="2" type="ORF">JRO89_XS12G0199800</name>
</gene>
<dbReference type="PANTHER" id="PTHR19211">
    <property type="entry name" value="ATP-BINDING TRANSPORT PROTEIN-RELATED"/>
    <property type="match status" value="1"/>
</dbReference>
<keyword evidence="1" id="KW-0677">Repeat</keyword>
<keyword evidence="3" id="KW-1185">Reference proteome</keyword>
<evidence type="ECO:0000256" key="1">
    <source>
        <dbReference type="ARBA" id="ARBA00022737"/>
    </source>
</evidence>
<evidence type="ECO:0000313" key="3">
    <source>
        <dbReference type="Proteomes" id="UP000827721"/>
    </source>
</evidence>
<dbReference type="EMBL" id="JAFEMO010000012">
    <property type="protein sequence ID" value="KAH7554420.1"/>
    <property type="molecule type" value="Genomic_DNA"/>
</dbReference>
<dbReference type="PANTHER" id="PTHR19211:SF117">
    <property type="entry name" value="ATP-BINDING CASSETTE SUB-FAMILY F MEMBER 3"/>
    <property type="match status" value="1"/>
</dbReference>
<dbReference type="Proteomes" id="UP000827721">
    <property type="component" value="Unassembled WGS sequence"/>
</dbReference>
<dbReference type="Gene3D" id="3.40.50.300">
    <property type="entry name" value="P-loop containing nucleotide triphosphate hydrolases"/>
    <property type="match status" value="1"/>
</dbReference>
<evidence type="ECO:0000313" key="2">
    <source>
        <dbReference type="EMBL" id="KAH7554420.1"/>
    </source>
</evidence>
<reference evidence="2 3" key="1">
    <citation type="submission" date="2021-02" db="EMBL/GenBank/DDBJ databases">
        <title>Plant Genome Project.</title>
        <authorList>
            <person name="Zhang R.-G."/>
        </authorList>
    </citation>
    <scope>NUCLEOTIDE SEQUENCE [LARGE SCALE GENOMIC DNA]</scope>
    <source>
        <tissue evidence="2">Leaves</tissue>
    </source>
</reference>
<proteinExistence type="predicted"/>
<accession>A0ABQ8HD44</accession>
<comment type="caution">
    <text evidence="2">The sequence shown here is derived from an EMBL/GenBank/DDBJ whole genome shotgun (WGS) entry which is preliminary data.</text>
</comment>